<dbReference type="SUPFAM" id="SSF51735">
    <property type="entry name" value="NAD(P)-binding Rossmann-fold domains"/>
    <property type="match status" value="1"/>
</dbReference>
<evidence type="ECO:0000256" key="2">
    <source>
        <dbReference type="ARBA" id="ARBA00023002"/>
    </source>
</evidence>
<dbReference type="InterPro" id="IPR051609">
    <property type="entry name" value="NmrA/Isoflavone_reductase-like"/>
</dbReference>
<gene>
    <name evidence="4" type="ORF">LTR25_005191</name>
</gene>
<organism evidence="4 5">
    <name type="scientific">Vermiconidia calcicola</name>
    <dbReference type="NCBI Taxonomy" id="1690605"/>
    <lineage>
        <taxon>Eukaryota</taxon>
        <taxon>Fungi</taxon>
        <taxon>Dikarya</taxon>
        <taxon>Ascomycota</taxon>
        <taxon>Pezizomycotina</taxon>
        <taxon>Dothideomycetes</taxon>
        <taxon>Dothideomycetidae</taxon>
        <taxon>Mycosphaerellales</taxon>
        <taxon>Extremaceae</taxon>
        <taxon>Vermiconidia</taxon>
    </lineage>
</organism>
<evidence type="ECO:0000313" key="4">
    <source>
        <dbReference type="EMBL" id="KAK5536517.1"/>
    </source>
</evidence>
<evidence type="ECO:0000256" key="1">
    <source>
        <dbReference type="ARBA" id="ARBA00022857"/>
    </source>
</evidence>
<evidence type="ECO:0000313" key="5">
    <source>
        <dbReference type="Proteomes" id="UP001345827"/>
    </source>
</evidence>
<proteinExistence type="predicted"/>
<keyword evidence="1" id="KW-0521">NADP</keyword>
<keyword evidence="2" id="KW-0560">Oxidoreductase</keyword>
<feature type="domain" description="NmrA-like" evidence="3">
    <location>
        <begin position="8"/>
        <end position="243"/>
    </location>
</feature>
<keyword evidence="5" id="KW-1185">Reference proteome</keyword>
<dbReference type="InterPro" id="IPR008030">
    <property type="entry name" value="NmrA-like"/>
</dbReference>
<dbReference type="CDD" id="cd05259">
    <property type="entry name" value="PCBER_SDR_a"/>
    <property type="match status" value="1"/>
</dbReference>
<sequence length="320" mass="34543">MSDSQILKNVLFIGAGGNIGGPIFRSLENAGFDLTVLSRPNSTNKFGPNVKVVKKEYDDPSLHEVFEGQDAVVSFVSVTALLDQLKLIDIAVKAGVKRFIPSELGSNTLNPKAQELVLFYKQKRTVLDHLEAAAKQNPSFSWTGLATGPVFDWISTSGSISSHGHQGLKNSFLGFDLKAHTALIYDDGDIRSSYSNLATIGEAVVAVLREPVQTANMYLYISSFTVSQNEILASLEKATATKWTVNKGSTVDREREGKVKLANGDFSGVLLLLARLMYGGDAGTNFEGERTLANKLLGLPQESLDATVQSVVDGQNRETG</sequence>
<dbReference type="InterPro" id="IPR045312">
    <property type="entry name" value="PCBER-like"/>
</dbReference>
<dbReference type="PANTHER" id="PTHR47706:SF10">
    <property type="entry name" value="NMRA-LIKE DOMAIN-CONTAINING PROTEIN"/>
    <property type="match status" value="1"/>
</dbReference>
<dbReference type="Proteomes" id="UP001345827">
    <property type="component" value="Unassembled WGS sequence"/>
</dbReference>
<dbReference type="AlphaFoldDB" id="A0AAV9Q6I2"/>
<dbReference type="GO" id="GO:0016491">
    <property type="term" value="F:oxidoreductase activity"/>
    <property type="evidence" value="ECO:0007669"/>
    <property type="project" value="UniProtKB-KW"/>
</dbReference>
<dbReference type="EMBL" id="JAXLQG010000008">
    <property type="protein sequence ID" value="KAK5536517.1"/>
    <property type="molecule type" value="Genomic_DNA"/>
</dbReference>
<dbReference type="PANTHER" id="PTHR47706">
    <property type="entry name" value="NMRA-LIKE FAMILY PROTEIN"/>
    <property type="match status" value="1"/>
</dbReference>
<accession>A0AAV9Q6I2</accession>
<name>A0AAV9Q6I2_9PEZI</name>
<dbReference type="Pfam" id="PF05368">
    <property type="entry name" value="NmrA"/>
    <property type="match status" value="1"/>
</dbReference>
<evidence type="ECO:0000259" key="3">
    <source>
        <dbReference type="Pfam" id="PF05368"/>
    </source>
</evidence>
<reference evidence="4 5" key="1">
    <citation type="submission" date="2023-06" db="EMBL/GenBank/DDBJ databases">
        <title>Black Yeasts Isolated from many extreme environments.</title>
        <authorList>
            <person name="Coleine C."/>
            <person name="Stajich J.E."/>
            <person name="Selbmann L."/>
        </authorList>
    </citation>
    <scope>NUCLEOTIDE SEQUENCE [LARGE SCALE GENOMIC DNA]</scope>
    <source>
        <strain evidence="4 5">CCFEE 5887</strain>
    </source>
</reference>
<dbReference type="Gene3D" id="3.90.25.10">
    <property type="entry name" value="UDP-galactose 4-epimerase, domain 1"/>
    <property type="match status" value="1"/>
</dbReference>
<protein>
    <recommendedName>
        <fullName evidence="3">NmrA-like domain-containing protein</fullName>
    </recommendedName>
</protein>
<dbReference type="InterPro" id="IPR036291">
    <property type="entry name" value="NAD(P)-bd_dom_sf"/>
</dbReference>
<dbReference type="Gene3D" id="3.40.50.720">
    <property type="entry name" value="NAD(P)-binding Rossmann-like Domain"/>
    <property type="match status" value="1"/>
</dbReference>
<comment type="caution">
    <text evidence="4">The sequence shown here is derived from an EMBL/GenBank/DDBJ whole genome shotgun (WGS) entry which is preliminary data.</text>
</comment>